<evidence type="ECO:0000256" key="5">
    <source>
        <dbReference type="ARBA" id="ARBA00023002"/>
    </source>
</evidence>
<keyword evidence="4" id="KW-0521">NADP</keyword>
<keyword evidence="2" id="KW-0285">Flavoprotein</keyword>
<dbReference type="Pfam" id="PF00743">
    <property type="entry name" value="FMO-like"/>
    <property type="match status" value="2"/>
</dbReference>
<dbReference type="GO" id="GO:0050661">
    <property type="term" value="F:NADP binding"/>
    <property type="evidence" value="ECO:0007669"/>
    <property type="project" value="InterPro"/>
</dbReference>
<dbReference type="InterPro" id="IPR000960">
    <property type="entry name" value="Flavin_mOase"/>
</dbReference>
<keyword evidence="7" id="KW-1185">Reference proteome</keyword>
<dbReference type="Gene3D" id="3.50.50.60">
    <property type="entry name" value="FAD/NAD(P)-binding domain"/>
    <property type="match status" value="2"/>
</dbReference>
<protein>
    <submittedName>
        <fullName evidence="6">Monooxygenase</fullName>
    </submittedName>
</protein>
<dbReference type="InterPro" id="IPR036188">
    <property type="entry name" value="FAD/NAD-bd_sf"/>
</dbReference>
<evidence type="ECO:0000256" key="3">
    <source>
        <dbReference type="ARBA" id="ARBA00022827"/>
    </source>
</evidence>
<dbReference type="AlphaFoldDB" id="A0AAW0C182"/>
<keyword evidence="3" id="KW-0274">FAD</keyword>
<reference evidence="6 7" key="1">
    <citation type="submission" date="2024-01" db="EMBL/GenBank/DDBJ databases">
        <title>A draft genome for a cacao thread blight-causing isolate of Paramarasmius palmivorus.</title>
        <authorList>
            <person name="Baruah I.K."/>
            <person name="Bukari Y."/>
            <person name="Amoako-Attah I."/>
            <person name="Meinhardt L.W."/>
            <person name="Bailey B.A."/>
            <person name="Cohen S.P."/>
        </authorList>
    </citation>
    <scope>NUCLEOTIDE SEQUENCE [LARGE SCALE GENOMIC DNA]</scope>
    <source>
        <strain evidence="6 7">GH-12</strain>
    </source>
</reference>
<gene>
    <name evidence="6" type="primary">FMO1_3</name>
    <name evidence="6" type="ORF">VNI00_012863</name>
</gene>
<dbReference type="GO" id="GO:0004499">
    <property type="term" value="F:N,N-dimethylaniline monooxygenase activity"/>
    <property type="evidence" value="ECO:0007669"/>
    <property type="project" value="InterPro"/>
</dbReference>
<proteinExistence type="inferred from homology"/>
<dbReference type="PANTHER" id="PTHR23023">
    <property type="entry name" value="DIMETHYLANILINE MONOOXYGENASE"/>
    <property type="match status" value="1"/>
</dbReference>
<evidence type="ECO:0000256" key="2">
    <source>
        <dbReference type="ARBA" id="ARBA00022630"/>
    </source>
</evidence>
<dbReference type="PRINTS" id="PR00370">
    <property type="entry name" value="FMOXYGENASE"/>
</dbReference>
<dbReference type="PIRSF" id="PIRSF000332">
    <property type="entry name" value="FMO"/>
    <property type="match status" value="1"/>
</dbReference>
<keyword evidence="6" id="KW-0503">Monooxygenase</keyword>
<dbReference type="GO" id="GO:0050660">
    <property type="term" value="F:flavin adenine dinucleotide binding"/>
    <property type="evidence" value="ECO:0007669"/>
    <property type="project" value="InterPro"/>
</dbReference>
<organism evidence="6 7">
    <name type="scientific">Paramarasmius palmivorus</name>
    <dbReference type="NCBI Taxonomy" id="297713"/>
    <lineage>
        <taxon>Eukaryota</taxon>
        <taxon>Fungi</taxon>
        <taxon>Dikarya</taxon>
        <taxon>Basidiomycota</taxon>
        <taxon>Agaricomycotina</taxon>
        <taxon>Agaricomycetes</taxon>
        <taxon>Agaricomycetidae</taxon>
        <taxon>Agaricales</taxon>
        <taxon>Marasmiineae</taxon>
        <taxon>Marasmiaceae</taxon>
        <taxon>Paramarasmius</taxon>
    </lineage>
</organism>
<evidence type="ECO:0000256" key="4">
    <source>
        <dbReference type="ARBA" id="ARBA00022857"/>
    </source>
</evidence>
<accession>A0AAW0C182</accession>
<evidence type="ECO:0000256" key="1">
    <source>
        <dbReference type="ARBA" id="ARBA00009183"/>
    </source>
</evidence>
<evidence type="ECO:0000313" key="7">
    <source>
        <dbReference type="Proteomes" id="UP001383192"/>
    </source>
</evidence>
<comment type="similarity">
    <text evidence="1">Belongs to the FMO family.</text>
</comment>
<dbReference type="InterPro" id="IPR050346">
    <property type="entry name" value="FMO-like"/>
</dbReference>
<evidence type="ECO:0000313" key="6">
    <source>
        <dbReference type="EMBL" id="KAK7032600.1"/>
    </source>
</evidence>
<dbReference type="Proteomes" id="UP001383192">
    <property type="component" value="Unassembled WGS sequence"/>
</dbReference>
<keyword evidence="5" id="KW-0560">Oxidoreductase</keyword>
<name>A0AAW0C182_9AGAR</name>
<dbReference type="SUPFAM" id="SSF51905">
    <property type="entry name" value="FAD/NAD(P)-binding domain"/>
    <property type="match status" value="2"/>
</dbReference>
<sequence length="477" mass="53626">MLTSSMNQAKRIATIGAGPAGLAALKVLLDTNQVRSGKWVVKSFEAREKVGGIWNPAEPLHNPPLTPLYDSMTTNIPHPVMAFTSYPFPPSTPIFPPAATVQIYLEDYATHFDLLPHIQFDTIVVDVSWSTSCKIWTVTLSTGQKYEFDAVIVANGHFRKPRYPETPGLSEWLQSGKVTHSVWYRRPSSLDPVIKKVIVVGNGPSGQDISTELLEHGLTVIHSVSGSSSEDSGHFKKRSAIAQFRSDNSVIFDDGSVENQVDHCILATGYEMDFPFLSPSTLPSSSFGKFPETWTVRNSSYHVFPLAKHMFPVEGDFPLGSLAFMGLLLRGTPLSLFEAQAHAIAKVYANPEVLNMEQERLVILTRFRQFASYEETLVAKMWHKLTEAEAFTYRDELYEFAGLDTRVEDWERDMWLYKVELRREWRALVKENEVDQWISGVGSAGRHEWIALLRRILQRAGVDTLPADRPPASLTIR</sequence>
<dbReference type="EMBL" id="JAYKXP010000062">
    <property type="protein sequence ID" value="KAK7032600.1"/>
    <property type="molecule type" value="Genomic_DNA"/>
</dbReference>
<comment type="caution">
    <text evidence="6">The sequence shown here is derived from an EMBL/GenBank/DDBJ whole genome shotgun (WGS) entry which is preliminary data.</text>
</comment>
<dbReference type="InterPro" id="IPR020946">
    <property type="entry name" value="Flavin_mOase-like"/>
</dbReference>